<evidence type="ECO:0000256" key="1">
    <source>
        <dbReference type="ARBA" id="ARBA00000085"/>
    </source>
</evidence>
<evidence type="ECO:0000313" key="8">
    <source>
        <dbReference type="EMBL" id="GHO87120.1"/>
    </source>
</evidence>
<dbReference type="InterPro" id="IPR035965">
    <property type="entry name" value="PAS-like_dom_sf"/>
</dbReference>
<dbReference type="SMART" id="SM00086">
    <property type="entry name" value="PAC"/>
    <property type="match status" value="2"/>
</dbReference>
<evidence type="ECO:0000256" key="2">
    <source>
        <dbReference type="ARBA" id="ARBA00012438"/>
    </source>
</evidence>
<dbReference type="PROSITE" id="PS50113">
    <property type="entry name" value="PAC"/>
    <property type="match status" value="2"/>
</dbReference>
<keyword evidence="4" id="KW-0808">Transferase</keyword>
<dbReference type="PANTHER" id="PTHR43304:SF1">
    <property type="entry name" value="PAC DOMAIN-CONTAINING PROTEIN"/>
    <property type="match status" value="1"/>
</dbReference>
<gene>
    <name evidence="8" type="ORF">KSZ_51260</name>
</gene>
<feature type="domain" description="PAC" evidence="7">
    <location>
        <begin position="197"/>
        <end position="251"/>
    </location>
</feature>
<dbReference type="Gene3D" id="3.30.450.20">
    <property type="entry name" value="PAS domain"/>
    <property type="match status" value="4"/>
</dbReference>
<dbReference type="Pfam" id="PF00989">
    <property type="entry name" value="PAS"/>
    <property type="match status" value="1"/>
</dbReference>
<feature type="domain" description="PAS" evidence="6">
    <location>
        <begin position="245"/>
        <end position="315"/>
    </location>
</feature>
<dbReference type="PANTHER" id="PTHR43304">
    <property type="entry name" value="PHYTOCHROME-LIKE PROTEIN CPH1"/>
    <property type="match status" value="1"/>
</dbReference>
<dbReference type="NCBIfam" id="TIGR00229">
    <property type="entry name" value="sensory_box"/>
    <property type="match status" value="2"/>
</dbReference>
<dbReference type="InterPro" id="IPR013655">
    <property type="entry name" value="PAS_fold_3"/>
</dbReference>
<dbReference type="InterPro" id="IPR000014">
    <property type="entry name" value="PAS"/>
</dbReference>
<dbReference type="Proteomes" id="UP000635565">
    <property type="component" value="Unassembled WGS sequence"/>
</dbReference>
<dbReference type="InterPro" id="IPR000700">
    <property type="entry name" value="PAS-assoc_C"/>
</dbReference>
<dbReference type="InterPro" id="IPR013767">
    <property type="entry name" value="PAS_fold"/>
</dbReference>
<feature type="domain" description="PAC" evidence="7">
    <location>
        <begin position="318"/>
        <end position="371"/>
    </location>
</feature>
<dbReference type="InterPro" id="IPR001610">
    <property type="entry name" value="PAC"/>
</dbReference>
<dbReference type="PROSITE" id="PS50112">
    <property type="entry name" value="PAS"/>
    <property type="match status" value="3"/>
</dbReference>
<dbReference type="Pfam" id="PF08448">
    <property type="entry name" value="PAS_4"/>
    <property type="match status" value="1"/>
</dbReference>
<keyword evidence="9" id="KW-1185">Reference proteome</keyword>
<evidence type="ECO:0000256" key="4">
    <source>
        <dbReference type="ARBA" id="ARBA00022679"/>
    </source>
</evidence>
<dbReference type="SMART" id="SM00091">
    <property type="entry name" value="PAS"/>
    <property type="match status" value="3"/>
</dbReference>
<keyword evidence="3" id="KW-0597">Phosphoprotein</keyword>
<dbReference type="CDD" id="cd00130">
    <property type="entry name" value="PAS"/>
    <property type="match status" value="3"/>
</dbReference>
<evidence type="ECO:0000259" key="6">
    <source>
        <dbReference type="PROSITE" id="PS50112"/>
    </source>
</evidence>
<dbReference type="EC" id="2.7.13.3" evidence="2"/>
<reference evidence="8 9" key="1">
    <citation type="journal article" date="2021" name="Int. J. Syst. Evol. Microbiol.">
        <title>Reticulibacter mediterranei gen. nov., sp. nov., within the new family Reticulibacteraceae fam. nov., and Ktedonospora formicarum gen. nov., sp. nov., Ktedonobacter robiniae sp. nov., Dictyobacter formicarum sp. nov. and Dictyobacter arantiisoli sp. nov., belonging to the class Ktedonobacteria.</title>
        <authorList>
            <person name="Yabe S."/>
            <person name="Zheng Y."/>
            <person name="Wang C.M."/>
            <person name="Sakai Y."/>
            <person name="Abe K."/>
            <person name="Yokota A."/>
            <person name="Donadio S."/>
            <person name="Cavaletti L."/>
            <person name="Monciardini P."/>
        </authorList>
    </citation>
    <scope>NUCLEOTIDE SEQUENCE [LARGE SCALE GENOMIC DNA]</scope>
    <source>
        <strain evidence="8 9">SOSP1-9</strain>
    </source>
</reference>
<evidence type="ECO:0000259" key="7">
    <source>
        <dbReference type="PROSITE" id="PS50113"/>
    </source>
</evidence>
<dbReference type="InterPro" id="IPR013656">
    <property type="entry name" value="PAS_4"/>
</dbReference>
<evidence type="ECO:0000256" key="5">
    <source>
        <dbReference type="ARBA" id="ARBA00022777"/>
    </source>
</evidence>
<dbReference type="EMBL" id="BNJJ01000015">
    <property type="protein sequence ID" value="GHO87120.1"/>
    <property type="molecule type" value="Genomic_DNA"/>
</dbReference>
<sequence>MSTTNQTNHLRQILEALPGAVFVLNDTDTIVYANARAQAITRAAPEAFLGTSFWRSVPHLVSSTLYQAVRTSTQRQELTEVEYCSSITHTWLHVQLAPAGGGLLMQFQERKEPTRQQEGVTQGKCLCIDDLDSLQSRIALLTPEGLVLEINAVPFADAHFRREEIIGQPLAEAPWWSFSPRSQEQLHAALKRASRGETVRFETVAQPREGLDRYLDVVITPHRDADHHIAYLVMVGNDITARKRTEAEIHALIDAIPQLVWTARPDGSNDSVNQRYRDYTGLTSEEAQGEGWTECLHLEDRPRVLAAWQRAVRTGEVYETEERLRQHTTGTYHWFLARAVPMRDEAGQIIRWFGTSIDIHEKKQAEEELRVLIDAIPQFVWMMHPDGSSEYGNQRWYDYTGMTPEQTQGDGWLQALHPDDYQRTLSLWRHARLGRTL</sequence>
<dbReference type="InterPro" id="IPR052162">
    <property type="entry name" value="Sensor_kinase/Photoreceptor"/>
</dbReference>
<comment type="catalytic activity">
    <reaction evidence="1">
        <text>ATP + protein L-histidine = ADP + protein N-phospho-L-histidine.</text>
        <dbReference type="EC" id="2.7.13.3"/>
    </reaction>
</comment>
<evidence type="ECO:0000256" key="3">
    <source>
        <dbReference type="ARBA" id="ARBA00022553"/>
    </source>
</evidence>
<feature type="domain" description="PAS" evidence="6">
    <location>
        <begin position="6"/>
        <end position="52"/>
    </location>
</feature>
<proteinExistence type="predicted"/>
<comment type="caution">
    <text evidence="8">The sequence shown here is derived from an EMBL/GenBank/DDBJ whole genome shotgun (WGS) entry which is preliminary data.</text>
</comment>
<dbReference type="Pfam" id="PF08447">
    <property type="entry name" value="PAS_3"/>
    <property type="match status" value="1"/>
</dbReference>
<protein>
    <recommendedName>
        <fullName evidence="2">histidine kinase</fullName>
        <ecNumber evidence="2">2.7.13.3</ecNumber>
    </recommendedName>
</protein>
<keyword evidence="5" id="KW-0418">Kinase</keyword>
<organism evidence="8 9">
    <name type="scientific">Dictyobacter formicarum</name>
    <dbReference type="NCBI Taxonomy" id="2778368"/>
    <lineage>
        <taxon>Bacteria</taxon>
        <taxon>Bacillati</taxon>
        <taxon>Chloroflexota</taxon>
        <taxon>Ktedonobacteria</taxon>
        <taxon>Ktedonobacterales</taxon>
        <taxon>Dictyobacteraceae</taxon>
        <taxon>Dictyobacter</taxon>
    </lineage>
</organism>
<evidence type="ECO:0000313" key="9">
    <source>
        <dbReference type="Proteomes" id="UP000635565"/>
    </source>
</evidence>
<accession>A0ABQ3VMV1</accession>
<feature type="domain" description="PAS" evidence="6">
    <location>
        <begin position="365"/>
        <end position="437"/>
    </location>
</feature>
<name>A0ABQ3VMV1_9CHLR</name>
<dbReference type="SUPFAM" id="SSF55785">
    <property type="entry name" value="PYP-like sensor domain (PAS domain)"/>
    <property type="match status" value="4"/>
</dbReference>